<evidence type="ECO:0000313" key="2">
    <source>
        <dbReference type="Proteomes" id="UP001221898"/>
    </source>
</evidence>
<dbReference type="EMBL" id="JAINUG010000040">
    <property type="protein sequence ID" value="KAJ8407053.1"/>
    <property type="molecule type" value="Genomic_DNA"/>
</dbReference>
<evidence type="ECO:0000313" key="1">
    <source>
        <dbReference type="EMBL" id="KAJ8407053.1"/>
    </source>
</evidence>
<dbReference type="AlphaFoldDB" id="A0AAD7WS63"/>
<accession>A0AAD7WS63</accession>
<dbReference type="Proteomes" id="UP001221898">
    <property type="component" value="Unassembled WGS sequence"/>
</dbReference>
<protein>
    <submittedName>
        <fullName evidence="1">Uncharacterized protein</fullName>
    </submittedName>
</protein>
<proteinExistence type="predicted"/>
<name>A0AAD7WS63_9TELE</name>
<gene>
    <name evidence="1" type="ORF">AAFF_G00287290</name>
</gene>
<comment type="caution">
    <text evidence="1">The sequence shown here is derived from an EMBL/GenBank/DDBJ whole genome shotgun (WGS) entry which is preliminary data.</text>
</comment>
<reference evidence="1" key="1">
    <citation type="journal article" date="2023" name="Science">
        <title>Genome structures resolve the early diversification of teleost fishes.</title>
        <authorList>
            <person name="Parey E."/>
            <person name="Louis A."/>
            <person name="Montfort J."/>
            <person name="Bouchez O."/>
            <person name="Roques C."/>
            <person name="Iampietro C."/>
            <person name="Lluch J."/>
            <person name="Castinel A."/>
            <person name="Donnadieu C."/>
            <person name="Desvignes T."/>
            <person name="Floi Bucao C."/>
            <person name="Jouanno E."/>
            <person name="Wen M."/>
            <person name="Mejri S."/>
            <person name="Dirks R."/>
            <person name="Jansen H."/>
            <person name="Henkel C."/>
            <person name="Chen W.J."/>
            <person name="Zahm M."/>
            <person name="Cabau C."/>
            <person name="Klopp C."/>
            <person name="Thompson A.W."/>
            <person name="Robinson-Rechavi M."/>
            <person name="Braasch I."/>
            <person name="Lecointre G."/>
            <person name="Bobe J."/>
            <person name="Postlethwait J.H."/>
            <person name="Berthelot C."/>
            <person name="Roest Crollius H."/>
            <person name="Guiguen Y."/>
        </authorList>
    </citation>
    <scope>NUCLEOTIDE SEQUENCE</scope>
    <source>
        <strain evidence="1">NC1722</strain>
    </source>
</reference>
<keyword evidence="2" id="KW-1185">Reference proteome</keyword>
<sequence>MILKGLPESFKPFAIHVTQSDVTVPFPEFKTKLRSYEDNVMKARVQPSARPAMCVVENAEIPLDNAKGDNSQLEYLPQKVKKSKTGIRRFFSHVWKTLKYSTLCCCCCCCCLSVETD</sequence>
<organism evidence="1 2">
    <name type="scientific">Aldrovandia affinis</name>
    <dbReference type="NCBI Taxonomy" id="143900"/>
    <lineage>
        <taxon>Eukaryota</taxon>
        <taxon>Metazoa</taxon>
        <taxon>Chordata</taxon>
        <taxon>Craniata</taxon>
        <taxon>Vertebrata</taxon>
        <taxon>Euteleostomi</taxon>
        <taxon>Actinopterygii</taxon>
        <taxon>Neopterygii</taxon>
        <taxon>Teleostei</taxon>
        <taxon>Notacanthiformes</taxon>
        <taxon>Halosauridae</taxon>
        <taxon>Aldrovandia</taxon>
    </lineage>
</organism>